<feature type="region of interest" description="Disordered" evidence="1">
    <location>
        <begin position="25"/>
        <end position="60"/>
    </location>
</feature>
<proteinExistence type="predicted"/>
<gene>
    <name evidence="4" type="ORF">C1876_01610</name>
    <name evidence="5" type="ORF">DMP09_00030</name>
</gene>
<dbReference type="EMBL" id="QICC01000001">
    <property type="protein sequence ID" value="RNM43319.1"/>
    <property type="molecule type" value="Genomic_DNA"/>
</dbReference>
<evidence type="ECO:0000256" key="1">
    <source>
        <dbReference type="SAM" id="MobiDB-lite"/>
    </source>
</evidence>
<dbReference type="PROSITE" id="PS51257">
    <property type="entry name" value="PROKAR_LIPOPROTEIN"/>
    <property type="match status" value="1"/>
</dbReference>
<dbReference type="InterPro" id="IPR027381">
    <property type="entry name" value="LytR/CpsA/Psr_C"/>
</dbReference>
<keyword evidence="2" id="KW-0732">Signal</keyword>
<dbReference type="OrthoDB" id="3176374at2"/>
<comment type="caution">
    <text evidence="5">The sequence shown here is derived from an EMBL/GenBank/DDBJ whole genome shotgun (WGS) entry which is preliminary data.</text>
</comment>
<sequence>MLKRMIGIVVVGAICAALAGCASGNEPQNSAKDSVASEQAAKEAPAEQAKPNPPTAAPVKEQELRAGKADITVLVLNASGEEGAAGEAAEDIEALGFERVTVDNATHHQKGNRVSYHHEEHRAEVDEVAALFDSLPPYDPYCYEDAWTGGWSMDYDIFVMLGEPGAIYPVPA</sequence>
<dbReference type="EMBL" id="PPTT01000002">
    <property type="protein sequence ID" value="RDB71474.1"/>
    <property type="molecule type" value="Genomic_DNA"/>
</dbReference>
<accession>A0A3N0J289</accession>
<evidence type="ECO:0000313" key="5">
    <source>
        <dbReference type="EMBL" id="RNM43319.1"/>
    </source>
</evidence>
<reference evidence="7" key="2">
    <citation type="submission" date="2018-05" db="EMBL/GenBank/DDBJ databases">
        <title>Genome Sequencing of selected type strains of the family Eggerthellaceae.</title>
        <authorList>
            <person name="Danylec N."/>
            <person name="Stoll D.A."/>
            <person name="Doetsch A."/>
            <person name="Huch M."/>
        </authorList>
    </citation>
    <scope>NUCLEOTIDE SEQUENCE [LARGE SCALE GENOMIC DNA]</scope>
    <source>
        <strain evidence="7">DSM 16107</strain>
    </source>
</reference>
<dbReference type="Proteomes" id="UP000270112">
    <property type="component" value="Unassembled WGS sequence"/>
</dbReference>
<evidence type="ECO:0000313" key="6">
    <source>
        <dbReference type="Proteomes" id="UP000253817"/>
    </source>
</evidence>
<feature type="chain" id="PRO_5039354222" evidence="2">
    <location>
        <begin position="20"/>
        <end position="172"/>
    </location>
</feature>
<dbReference type="RefSeq" id="WP_114544981.1">
    <property type="nucleotide sequence ID" value="NZ_PPTT01000002.1"/>
</dbReference>
<protein>
    <submittedName>
        <fullName evidence="5">RARB Retinoic acid receptor beta</fullName>
    </submittedName>
</protein>
<evidence type="ECO:0000313" key="7">
    <source>
        <dbReference type="Proteomes" id="UP000270112"/>
    </source>
</evidence>
<feature type="domain" description="LytR/CpsA/Psr regulator C-terminal" evidence="3">
    <location>
        <begin position="70"/>
        <end position="132"/>
    </location>
</feature>
<reference evidence="4 6" key="1">
    <citation type="journal article" date="2018" name="Elife">
        <title>Discovery and characterization of a prevalent human gut bacterial enzyme sufficient for the inactivation of a family of plant toxins.</title>
        <authorList>
            <person name="Koppel N."/>
            <person name="Bisanz J.E."/>
            <person name="Pandelia M.E."/>
            <person name="Turnbaugh P.J."/>
            <person name="Balskus E.P."/>
        </authorList>
    </citation>
    <scope>NUCLEOTIDE SEQUENCE [LARGE SCALE GENOMIC DNA]</scope>
    <source>
        <strain evidence="4 6">DSM 16107</strain>
    </source>
</reference>
<evidence type="ECO:0000259" key="3">
    <source>
        <dbReference type="Pfam" id="PF13399"/>
    </source>
</evidence>
<evidence type="ECO:0000256" key="2">
    <source>
        <dbReference type="SAM" id="SignalP"/>
    </source>
</evidence>
<name>A0A3N0J289_9ACTN</name>
<evidence type="ECO:0000313" key="4">
    <source>
        <dbReference type="EMBL" id="RDB71474.1"/>
    </source>
</evidence>
<organism evidence="5 7">
    <name type="scientific">Eggerthella sinensis</name>
    <dbReference type="NCBI Taxonomy" id="242230"/>
    <lineage>
        <taxon>Bacteria</taxon>
        <taxon>Bacillati</taxon>
        <taxon>Actinomycetota</taxon>
        <taxon>Coriobacteriia</taxon>
        <taxon>Eggerthellales</taxon>
        <taxon>Eggerthellaceae</taxon>
        <taxon>Eggerthella</taxon>
    </lineage>
</organism>
<dbReference type="Proteomes" id="UP000253817">
    <property type="component" value="Unassembled WGS sequence"/>
</dbReference>
<reference evidence="5" key="3">
    <citation type="journal article" date="2019" name="Microbiol. Resour. Announc.">
        <title>Draft Genome Sequences of Type Strains of Gordonibacter faecihominis, Paraeggerthella hongkongensis, Parvibacter caecicola,Slackia equolifaciens, Slackia faecicanis, and Slackia isoflavoniconvertens.</title>
        <authorList>
            <person name="Danylec N."/>
            <person name="Stoll D.A."/>
            <person name="Dotsch A."/>
            <person name="Huch M."/>
        </authorList>
    </citation>
    <scope>NUCLEOTIDE SEQUENCE</scope>
    <source>
        <strain evidence="5">DSM 16107</strain>
    </source>
</reference>
<dbReference type="AlphaFoldDB" id="A0A3N0J289"/>
<feature type="signal peptide" evidence="2">
    <location>
        <begin position="1"/>
        <end position="19"/>
    </location>
</feature>
<keyword evidence="6" id="KW-1185">Reference proteome</keyword>
<dbReference type="Pfam" id="PF13399">
    <property type="entry name" value="LytR_C"/>
    <property type="match status" value="1"/>
</dbReference>
<dbReference type="Gene3D" id="3.30.70.2390">
    <property type="match status" value="1"/>
</dbReference>
<keyword evidence="5" id="KW-0675">Receptor</keyword>